<feature type="transmembrane region" description="Helical" evidence="1">
    <location>
        <begin position="127"/>
        <end position="150"/>
    </location>
</feature>
<keyword evidence="1" id="KW-1133">Transmembrane helix</keyword>
<dbReference type="STRING" id="139420.A0A371D758"/>
<keyword evidence="1" id="KW-0472">Membrane</keyword>
<name>A0A371D758_9APHY</name>
<dbReference type="Pfam" id="PF20151">
    <property type="entry name" value="DUF6533"/>
    <property type="match status" value="1"/>
</dbReference>
<organism evidence="3 4">
    <name type="scientific">Lentinus brumalis</name>
    <dbReference type="NCBI Taxonomy" id="2498619"/>
    <lineage>
        <taxon>Eukaryota</taxon>
        <taxon>Fungi</taxon>
        <taxon>Dikarya</taxon>
        <taxon>Basidiomycota</taxon>
        <taxon>Agaricomycotina</taxon>
        <taxon>Agaricomycetes</taxon>
        <taxon>Polyporales</taxon>
        <taxon>Polyporaceae</taxon>
        <taxon>Lentinus</taxon>
    </lineage>
</organism>
<evidence type="ECO:0000313" key="3">
    <source>
        <dbReference type="EMBL" id="RDX48373.1"/>
    </source>
</evidence>
<keyword evidence="1" id="KW-0812">Transmembrane</keyword>
<accession>A0A371D758</accession>
<reference evidence="3 4" key="1">
    <citation type="journal article" date="2018" name="Biotechnol. Biofuels">
        <title>Integrative visual omics of the white-rot fungus Polyporus brumalis exposes the biotechnological potential of its oxidative enzymes for delignifying raw plant biomass.</title>
        <authorList>
            <person name="Miyauchi S."/>
            <person name="Rancon A."/>
            <person name="Drula E."/>
            <person name="Hage H."/>
            <person name="Chaduli D."/>
            <person name="Favel A."/>
            <person name="Grisel S."/>
            <person name="Henrissat B."/>
            <person name="Herpoel-Gimbert I."/>
            <person name="Ruiz-Duenas F.J."/>
            <person name="Chevret D."/>
            <person name="Hainaut M."/>
            <person name="Lin J."/>
            <person name="Wang M."/>
            <person name="Pangilinan J."/>
            <person name="Lipzen A."/>
            <person name="Lesage-Meessen L."/>
            <person name="Navarro D."/>
            <person name="Riley R."/>
            <person name="Grigoriev I.V."/>
            <person name="Zhou S."/>
            <person name="Raouche S."/>
            <person name="Rosso M.N."/>
        </authorList>
    </citation>
    <scope>NUCLEOTIDE SEQUENCE [LARGE SCALE GENOMIC DNA]</scope>
    <source>
        <strain evidence="3 4">BRFM 1820</strain>
    </source>
</reference>
<proteinExistence type="predicted"/>
<dbReference type="InterPro" id="IPR045340">
    <property type="entry name" value="DUF6533"/>
</dbReference>
<sequence>MSSDGDAAATTVSLFDSIYTGRYCNMAASALFFYDAAITFDREVACYWASKQTGAAFLFLANKWISMTLYVMTLISFASFPTDQSKRPSLQDILICNGTIYFVVLFALNTLHLVFSLTTLLTEEGTGISYFTQFTTPLTSILISHFLLALQEANQVVVRVDPDDPLHTSRDPWDDTPSIIFSLGASIDPDRPARSADNMEWDIDSHREEEGGAEVVEVQAAETLSPPSSVTAAMLSATIAASSSLAAAPSSSSV</sequence>
<protein>
    <recommendedName>
        <fullName evidence="2">DUF6533 domain-containing protein</fullName>
    </recommendedName>
</protein>
<evidence type="ECO:0000313" key="4">
    <source>
        <dbReference type="Proteomes" id="UP000256964"/>
    </source>
</evidence>
<dbReference type="EMBL" id="KZ857412">
    <property type="protein sequence ID" value="RDX48373.1"/>
    <property type="molecule type" value="Genomic_DNA"/>
</dbReference>
<keyword evidence="4" id="KW-1185">Reference proteome</keyword>
<evidence type="ECO:0000259" key="2">
    <source>
        <dbReference type="Pfam" id="PF20151"/>
    </source>
</evidence>
<evidence type="ECO:0000256" key="1">
    <source>
        <dbReference type="SAM" id="Phobius"/>
    </source>
</evidence>
<feature type="domain" description="DUF6533" evidence="2">
    <location>
        <begin position="23"/>
        <end position="66"/>
    </location>
</feature>
<dbReference type="Proteomes" id="UP000256964">
    <property type="component" value="Unassembled WGS sequence"/>
</dbReference>
<dbReference type="OrthoDB" id="2745317at2759"/>
<feature type="transmembrane region" description="Helical" evidence="1">
    <location>
        <begin position="94"/>
        <end position="115"/>
    </location>
</feature>
<feature type="transmembrane region" description="Helical" evidence="1">
    <location>
        <begin position="64"/>
        <end position="82"/>
    </location>
</feature>
<dbReference type="AlphaFoldDB" id="A0A371D758"/>
<gene>
    <name evidence="3" type="ORF">OH76DRAFT_1483998</name>
</gene>